<feature type="region of interest" description="Disordered" evidence="4">
    <location>
        <begin position="641"/>
        <end position="684"/>
    </location>
</feature>
<proteinExistence type="inferred from homology"/>
<name>A0A7R9A4E1_9CRUS</name>
<dbReference type="Gene3D" id="3.40.630.10">
    <property type="entry name" value="Zn peptidases"/>
    <property type="match status" value="1"/>
</dbReference>
<organism evidence="6">
    <name type="scientific">Darwinula stevensoni</name>
    <dbReference type="NCBI Taxonomy" id="69355"/>
    <lineage>
        <taxon>Eukaryota</taxon>
        <taxon>Metazoa</taxon>
        <taxon>Ecdysozoa</taxon>
        <taxon>Arthropoda</taxon>
        <taxon>Crustacea</taxon>
        <taxon>Oligostraca</taxon>
        <taxon>Ostracoda</taxon>
        <taxon>Podocopa</taxon>
        <taxon>Podocopida</taxon>
        <taxon>Darwinulocopina</taxon>
        <taxon>Darwinuloidea</taxon>
        <taxon>Darwinulidae</taxon>
        <taxon>Darwinula</taxon>
    </lineage>
</organism>
<dbReference type="AlphaFoldDB" id="A0A7R9A4E1"/>
<evidence type="ECO:0000313" key="7">
    <source>
        <dbReference type="Proteomes" id="UP000677054"/>
    </source>
</evidence>
<keyword evidence="7" id="KW-1185">Reference proteome</keyword>
<feature type="compositionally biased region" description="Basic and acidic residues" evidence="4">
    <location>
        <begin position="876"/>
        <end position="891"/>
    </location>
</feature>
<dbReference type="PANTHER" id="PTHR12756:SF45">
    <property type="entry name" value="CYTOSOLIC CARBOXYPEPTIDASE NNA1"/>
    <property type="match status" value="1"/>
</dbReference>
<dbReference type="OrthoDB" id="10253041at2759"/>
<accession>A0A7R9A4E1</accession>
<dbReference type="Gene3D" id="2.60.40.3120">
    <property type="match status" value="1"/>
</dbReference>
<feature type="active site" description="Proton donor/acceptor" evidence="3">
    <location>
        <position position="527"/>
    </location>
</feature>
<dbReference type="Pfam" id="PF00246">
    <property type="entry name" value="Peptidase_M14"/>
    <property type="match status" value="1"/>
</dbReference>
<evidence type="ECO:0000259" key="5">
    <source>
        <dbReference type="PROSITE" id="PS52035"/>
    </source>
</evidence>
<comment type="cofactor">
    <cofactor evidence="1">
        <name>Zn(2+)</name>
        <dbReference type="ChEBI" id="CHEBI:29105"/>
    </cofactor>
</comment>
<dbReference type="SUPFAM" id="SSF53187">
    <property type="entry name" value="Zn-dependent exopeptidases"/>
    <property type="match status" value="1"/>
</dbReference>
<feature type="compositionally biased region" description="Basic residues" evidence="4">
    <location>
        <begin position="672"/>
        <end position="684"/>
    </location>
</feature>
<dbReference type="InterPro" id="IPR040626">
    <property type="entry name" value="Pepdidase_M14_N"/>
</dbReference>
<dbReference type="PROSITE" id="PS52035">
    <property type="entry name" value="PEPTIDASE_M14"/>
    <property type="match status" value="1"/>
</dbReference>
<dbReference type="EMBL" id="LR899848">
    <property type="protein sequence ID" value="CAD7242883.1"/>
    <property type="molecule type" value="Genomic_DNA"/>
</dbReference>
<comment type="similarity">
    <text evidence="2 3">Belongs to the peptidase M14 family.</text>
</comment>
<evidence type="ECO:0000256" key="1">
    <source>
        <dbReference type="ARBA" id="ARBA00001947"/>
    </source>
</evidence>
<dbReference type="GO" id="GO:0008270">
    <property type="term" value="F:zinc ion binding"/>
    <property type="evidence" value="ECO:0007669"/>
    <property type="project" value="InterPro"/>
</dbReference>
<dbReference type="Pfam" id="PF18027">
    <property type="entry name" value="Pepdidase_M14_N"/>
    <property type="match status" value="1"/>
</dbReference>
<evidence type="ECO:0000256" key="4">
    <source>
        <dbReference type="SAM" id="MobiDB-lite"/>
    </source>
</evidence>
<protein>
    <recommendedName>
        <fullName evidence="5">Peptidase M14 domain-containing protein</fullName>
    </recommendedName>
</protein>
<evidence type="ECO:0000313" key="6">
    <source>
        <dbReference type="EMBL" id="CAD7242883.1"/>
    </source>
</evidence>
<evidence type="ECO:0000256" key="2">
    <source>
        <dbReference type="ARBA" id="ARBA00005988"/>
    </source>
</evidence>
<dbReference type="GO" id="GO:0006508">
    <property type="term" value="P:proteolysis"/>
    <property type="evidence" value="ECO:0007669"/>
    <property type="project" value="InterPro"/>
</dbReference>
<feature type="compositionally biased region" description="Basic residues" evidence="4">
    <location>
        <begin position="995"/>
        <end position="1009"/>
    </location>
</feature>
<dbReference type="InterPro" id="IPR000834">
    <property type="entry name" value="Peptidase_M14"/>
</dbReference>
<dbReference type="EMBL" id="CAJPEV010000331">
    <property type="protein sequence ID" value="CAG0884092.1"/>
    <property type="molecule type" value="Genomic_DNA"/>
</dbReference>
<reference evidence="6" key="1">
    <citation type="submission" date="2020-11" db="EMBL/GenBank/DDBJ databases">
        <authorList>
            <person name="Tran Van P."/>
        </authorList>
    </citation>
    <scope>NUCLEOTIDE SEQUENCE</scope>
</reference>
<sequence>MDESSESGALAHLPDQEIPCNQDPIPIPLLRTTQLLFNSRNDPVARAKELFRLYGPPPDDAPFTFQLPRWPMECQVLPERICHADLPPYQPELFYVASGYEPRPQPVGEDEGIVVYQYLPTCAVNYFCRSSVDGRGVLDDQVLPPLPPPLTRSNTLRFESRFESGNLAKAIRISECFYELHLRADLYTCRHCQWFYFRLENMRSDLVYRFSIVNLSKRDSLYNHGMQPLLYSEKDFVIREVGWQRCGYNIAYFRNNSCEDDDDDVCDTFTLTFNMKFPHDDDTVYLAHCYPYSYSQLQEFLSAVQNDVVRSTFCKQRVFCQSQAGNQVYILTITDRNLQIMDEKKPVVLLTARVHPGETPSSWIMQGIIDYLTSEEPNAKTLREKFMFRIIPMLNPDGVIVGNHRCSLSGKDLNRQYKTVTRDTFPIIWHLKNLIRRLCDETNNYGGQLFLYCDLHGHSRKHNIFMYGCEGKGEGDLSEQIFPLLLSHSAPHMFSFESCRFHIRKEKEGTGRVVTWAMGVKNAYTLEASLGGTTLKGKPGRHFSTCDYKEMGKHFCDAILMLINDDPAKEKLRSRIQAKLTESGSCADFPTQISIEDLHKESEEDTECGESESDNHLSIKKRAMKNKKKKQEMIEKEEALQGLTGMEASKMEQKEEEIVRKKGTSEVGEKKSGKRKKPKGRKLAHVAMGRCVRMAKITNFLALEGSKKKGSRHMHRRVEEITLVSEVDSGSIEMPSIPNFNLPNAKVEGNILMASPSYPKLEEHFSRVLMMRGSSLPSSPQHHLSPSPPKLHTQERAIRRSMIMDARKSSPEPQQPRIPIVKERVKKKEEMFGAAQLPLDYLQIGGSSFMSGNCSSSTLSQQHIRRKRDSASANIHFRDPSNERESPSREELLRRRGISPTFLRNVPSTRLERLSTAPMRPMSPLFPPTSPCQFLTIQDVFPQVVTKHIHPKGGSDYVPFIQPCPSTSGEMQRRNPQRYRQKGSRPAPSSSHTPRSSKKTKKKRSKSSVKKNVLLGKKIP</sequence>
<feature type="region of interest" description="Disordered" evidence="4">
    <location>
        <begin position="949"/>
        <end position="1020"/>
    </location>
</feature>
<dbReference type="Proteomes" id="UP000677054">
    <property type="component" value="Unassembled WGS sequence"/>
</dbReference>
<dbReference type="PANTHER" id="PTHR12756">
    <property type="entry name" value="CYTOSOLIC CARBOXYPEPTIDASE"/>
    <property type="match status" value="1"/>
</dbReference>
<dbReference type="InterPro" id="IPR050821">
    <property type="entry name" value="Cytosolic_carboxypeptidase"/>
</dbReference>
<gene>
    <name evidence="6" type="ORF">DSTB1V02_LOCUS2824</name>
</gene>
<feature type="region of interest" description="Disordered" evidence="4">
    <location>
        <begin position="860"/>
        <end position="891"/>
    </location>
</feature>
<feature type="compositionally biased region" description="Low complexity" evidence="4">
    <location>
        <begin position="984"/>
        <end position="994"/>
    </location>
</feature>
<evidence type="ECO:0000256" key="3">
    <source>
        <dbReference type="PROSITE-ProRule" id="PRU01379"/>
    </source>
</evidence>
<feature type="domain" description="Peptidase M14" evidence="5">
    <location>
        <begin position="290"/>
        <end position="563"/>
    </location>
</feature>
<dbReference type="GO" id="GO:0004181">
    <property type="term" value="F:metallocarboxypeptidase activity"/>
    <property type="evidence" value="ECO:0007669"/>
    <property type="project" value="InterPro"/>
</dbReference>
<feature type="compositionally biased region" description="Basic and acidic residues" evidence="4">
    <location>
        <begin position="649"/>
        <end position="671"/>
    </location>
</feature>